<dbReference type="EMBL" id="CP001982">
    <property type="protein sequence ID" value="ADF38315.1"/>
    <property type="molecule type" value="Genomic_DNA"/>
</dbReference>
<dbReference type="KEGG" id="bmd:BMD_1455"/>
<organism evidence="1 2">
    <name type="scientific">Priestia megaterium (strain DSM 319 / IMG 1521)</name>
    <name type="common">Bacillus megaterium</name>
    <dbReference type="NCBI Taxonomy" id="592022"/>
    <lineage>
        <taxon>Bacteria</taxon>
        <taxon>Bacillati</taxon>
        <taxon>Bacillota</taxon>
        <taxon>Bacilli</taxon>
        <taxon>Bacillales</taxon>
        <taxon>Bacillaceae</taxon>
        <taxon>Priestia</taxon>
    </lineage>
</organism>
<sequence>METRNILNTSINADERLNEPTGCSIILPWDFQFVSDILLKGR</sequence>
<protein>
    <submittedName>
        <fullName evidence="1">Uncharacterized protein</fullName>
    </submittedName>
</protein>
<name>D5DD85_PRIM3</name>
<evidence type="ECO:0000313" key="1">
    <source>
        <dbReference type="EMBL" id="ADF38315.1"/>
    </source>
</evidence>
<dbReference type="Proteomes" id="UP000002365">
    <property type="component" value="Chromosome"/>
</dbReference>
<accession>D5DD85</accession>
<gene>
    <name evidence="1" type="ordered locus">BMD_1455</name>
</gene>
<evidence type="ECO:0000313" key="2">
    <source>
        <dbReference type="Proteomes" id="UP000002365"/>
    </source>
</evidence>
<dbReference type="HOGENOM" id="CLU_3247306_0_0_9"/>
<dbReference type="AlphaFoldDB" id="D5DD85"/>
<reference evidence="1 2" key="1">
    <citation type="journal article" date="2011" name="J. Bacteriol.">
        <title>Genome sequences of the biotechnologically important Bacillus megaterium strains QM B1551 and DSM319.</title>
        <authorList>
            <person name="Eppinger M."/>
            <person name="Bunk B."/>
            <person name="Johns M.A."/>
            <person name="Edirisinghe J.N."/>
            <person name="Kutumbaka K.K."/>
            <person name="Koenig S.S."/>
            <person name="Huot Creasy H."/>
            <person name="Rosovitz M.J."/>
            <person name="Riley D.R."/>
            <person name="Daugherty S."/>
            <person name="Martin M."/>
            <person name="Elbourne L.D."/>
            <person name="Paulsen I."/>
            <person name="Biedendieck R."/>
            <person name="Braun C."/>
            <person name="Grayburn S."/>
            <person name="Dhingra S."/>
            <person name="Lukyanchuk V."/>
            <person name="Ball B."/>
            <person name="Ul-Qamar R."/>
            <person name="Seibel J."/>
            <person name="Bremer E."/>
            <person name="Jahn D."/>
            <person name="Ravel J."/>
            <person name="Vary P.S."/>
        </authorList>
    </citation>
    <scope>NUCLEOTIDE SEQUENCE [LARGE SCALE GENOMIC DNA]</scope>
    <source>
        <strain evidence="2">DSM 319 / IMG 1521</strain>
    </source>
</reference>
<proteinExistence type="predicted"/>